<reference evidence="2" key="1">
    <citation type="journal article" date="2020" name="Fungal Divers.">
        <title>Resolving the Mortierellaceae phylogeny through synthesis of multi-gene phylogenetics and phylogenomics.</title>
        <authorList>
            <person name="Vandepol N."/>
            <person name="Liber J."/>
            <person name="Desiro A."/>
            <person name="Na H."/>
            <person name="Kennedy M."/>
            <person name="Barry K."/>
            <person name="Grigoriev I.V."/>
            <person name="Miller A.N."/>
            <person name="O'Donnell K."/>
            <person name="Stajich J.E."/>
            <person name="Bonito G."/>
        </authorList>
    </citation>
    <scope>NUCLEOTIDE SEQUENCE</scope>
    <source>
        <strain evidence="2">NRRL 6426</strain>
    </source>
</reference>
<sequence length="88" mass="10457">MPTWANAVHILKQLQTLVVLVSLIHRYHHAIKRLGALEHVRFSLDEIYDYDQLIGDKTHTKTTREVHERKEKAMQALTMFVQDYVRLF</sequence>
<comment type="caution">
    <text evidence="2">The sequence shown here is derived from an EMBL/GenBank/DDBJ whole genome shotgun (WGS) entry which is preliminary data.</text>
</comment>
<name>A0A9P5RTP7_9FUNG</name>
<feature type="chain" id="PRO_5040353834" evidence="1">
    <location>
        <begin position="17"/>
        <end position="88"/>
    </location>
</feature>
<dbReference type="Proteomes" id="UP000748756">
    <property type="component" value="Unassembled WGS sequence"/>
</dbReference>
<proteinExistence type="predicted"/>
<accession>A0A9P5RTP7</accession>
<evidence type="ECO:0000313" key="2">
    <source>
        <dbReference type="EMBL" id="KAF9144549.1"/>
    </source>
</evidence>
<dbReference type="AlphaFoldDB" id="A0A9P5RTP7"/>
<keyword evidence="3" id="KW-1185">Reference proteome</keyword>
<dbReference type="EMBL" id="JAAAUQ010001003">
    <property type="protein sequence ID" value="KAF9144549.1"/>
    <property type="molecule type" value="Genomic_DNA"/>
</dbReference>
<protein>
    <submittedName>
        <fullName evidence="2">Uncharacterized protein</fullName>
    </submittedName>
</protein>
<evidence type="ECO:0000256" key="1">
    <source>
        <dbReference type="SAM" id="SignalP"/>
    </source>
</evidence>
<gene>
    <name evidence="2" type="ORF">BG015_000070</name>
</gene>
<organism evidence="2 3">
    <name type="scientific">Linnemannia schmuckeri</name>
    <dbReference type="NCBI Taxonomy" id="64567"/>
    <lineage>
        <taxon>Eukaryota</taxon>
        <taxon>Fungi</taxon>
        <taxon>Fungi incertae sedis</taxon>
        <taxon>Mucoromycota</taxon>
        <taxon>Mortierellomycotina</taxon>
        <taxon>Mortierellomycetes</taxon>
        <taxon>Mortierellales</taxon>
        <taxon>Mortierellaceae</taxon>
        <taxon>Linnemannia</taxon>
    </lineage>
</organism>
<keyword evidence="1" id="KW-0732">Signal</keyword>
<evidence type="ECO:0000313" key="3">
    <source>
        <dbReference type="Proteomes" id="UP000748756"/>
    </source>
</evidence>
<feature type="signal peptide" evidence="1">
    <location>
        <begin position="1"/>
        <end position="16"/>
    </location>
</feature>